<dbReference type="Pfam" id="PF07484">
    <property type="entry name" value="Collar"/>
    <property type="match status" value="1"/>
</dbReference>
<dbReference type="SUPFAM" id="SSF88874">
    <property type="entry name" value="Receptor-binding domain of short tail fibre protein gp12"/>
    <property type="match status" value="1"/>
</dbReference>
<keyword evidence="3" id="KW-1185">Reference proteome</keyword>
<feature type="domain" description="Phage tail collar" evidence="1">
    <location>
        <begin position="7"/>
        <end position="63"/>
    </location>
</feature>
<organism evidence="2 3">
    <name type="scientific">Paenibacillus dendrobii</name>
    <dbReference type="NCBI Taxonomy" id="2691084"/>
    <lineage>
        <taxon>Bacteria</taxon>
        <taxon>Bacillati</taxon>
        <taxon>Bacillota</taxon>
        <taxon>Bacilli</taxon>
        <taxon>Bacillales</taxon>
        <taxon>Paenibacillaceae</taxon>
        <taxon>Paenibacillus</taxon>
    </lineage>
</organism>
<accession>A0A7X3IDR3</accession>
<comment type="caution">
    <text evidence="2">The sequence shown here is derived from an EMBL/GenBank/DDBJ whole genome shotgun (WGS) entry which is preliminary data.</text>
</comment>
<dbReference type="EMBL" id="WUBI01000001">
    <property type="protein sequence ID" value="MWV42039.1"/>
    <property type="molecule type" value="Genomic_DNA"/>
</dbReference>
<name>A0A7X3IDR3_9BACL</name>
<dbReference type="RefSeq" id="WP_160495678.1">
    <property type="nucleotide sequence ID" value="NZ_WUBI01000001.1"/>
</dbReference>
<protein>
    <submittedName>
        <fullName evidence="2">Phage tail protein</fullName>
    </submittedName>
</protein>
<gene>
    <name evidence="2" type="ORF">GRF59_00195</name>
</gene>
<dbReference type="Proteomes" id="UP000460318">
    <property type="component" value="Unassembled WGS sequence"/>
</dbReference>
<sequence>MSEAYLGEIRMFAGNYAPIGWALCNGQLLNISDNEALYVLLGTTYGGDGRTTFGLPDLQGRIPVHPKTGYVRGAKAGTETVTLVSNQLPAHTHIPLATDPIGTETSPTNNVWASRSFSTYSDSTTTVNMNSAAISSVGGNQPHDNMMPSTTISFIISVQGYFPPQP</sequence>
<proteinExistence type="predicted"/>
<dbReference type="AlphaFoldDB" id="A0A7X3IDR3"/>
<dbReference type="InterPro" id="IPR037053">
    <property type="entry name" value="Phage_tail_collar_dom_sf"/>
</dbReference>
<reference evidence="2 3" key="1">
    <citation type="submission" date="2019-12" db="EMBL/GenBank/DDBJ databases">
        <title>Paenibacillus sp. nov., an endophytic bacterium isolated from the stem of Dendrobium.</title>
        <authorList>
            <person name="Zhao R."/>
        </authorList>
    </citation>
    <scope>NUCLEOTIDE SEQUENCE [LARGE SCALE GENOMIC DNA]</scope>
    <source>
        <strain evidence="2 3">HJL G12</strain>
    </source>
</reference>
<dbReference type="Gene3D" id="3.90.1340.10">
    <property type="entry name" value="Phage tail collar domain"/>
    <property type="match status" value="1"/>
</dbReference>
<dbReference type="InterPro" id="IPR011083">
    <property type="entry name" value="Phage_tail_collar_dom"/>
</dbReference>
<evidence type="ECO:0000313" key="3">
    <source>
        <dbReference type="Proteomes" id="UP000460318"/>
    </source>
</evidence>
<evidence type="ECO:0000259" key="1">
    <source>
        <dbReference type="Pfam" id="PF07484"/>
    </source>
</evidence>
<evidence type="ECO:0000313" key="2">
    <source>
        <dbReference type="EMBL" id="MWV42039.1"/>
    </source>
</evidence>